<dbReference type="PROSITE" id="PS00018">
    <property type="entry name" value="EF_HAND_1"/>
    <property type="match status" value="1"/>
</dbReference>
<dbReference type="InterPro" id="IPR002048">
    <property type="entry name" value="EF_hand_dom"/>
</dbReference>
<accession>A0A4C2ACI5</accession>
<sequence>MFAGAFRLYDVDNDGYITRDEMYNIVDAIYQMVATFFYYEVTVPILRLHHQTLKVAHGRSASQDKNIREASTTKAGAIIINVHQSDVLTQRVSADAARGVDAVGPDDEIQTVLNRTEL</sequence>
<keyword evidence="1" id="KW-0106">Calcium</keyword>
<evidence type="ECO:0000256" key="1">
    <source>
        <dbReference type="ARBA" id="ARBA00022837"/>
    </source>
</evidence>
<organism evidence="3 4">
    <name type="scientific">Eumeta variegata</name>
    <name type="common">Bagworm moth</name>
    <name type="synonym">Eumeta japonica</name>
    <dbReference type="NCBI Taxonomy" id="151549"/>
    <lineage>
        <taxon>Eukaryota</taxon>
        <taxon>Metazoa</taxon>
        <taxon>Ecdysozoa</taxon>
        <taxon>Arthropoda</taxon>
        <taxon>Hexapoda</taxon>
        <taxon>Insecta</taxon>
        <taxon>Pterygota</taxon>
        <taxon>Neoptera</taxon>
        <taxon>Endopterygota</taxon>
        <taxon>Lepidoptera</taxon>
        <taxon>Glossata</taxon>
        <taxon>Ditrysia</taxon>
        <taxon>Tineoidea</taxon>
        <taxon>Psychidae</taxon>
        <taxon>Oiketicinae</taxon>
        <taxon>Eumeta</taxon>
    </lineage>
</organism>
<dbReference type="Proteomes" id="UP000299102">
    <property type="component" value="Unassembled WGS sequence"/>
</dbReference>
<name>A0A4C2ACI5_EUMVA</name>
<gene>
    <name evidence="3" type="primary">Frq1</name>
    <name evidence="3" type="ORF">EVAR_69486_1</name>
</gene>
<dbReference type="SUPFAM" id="SSF47473">
    <property type="entry name" value="EF-hand"/>
    <property type="match status" value="1"/>
</dbReference>
<proteinExistence type="predicted"/>
<reference evidence="3 4" key="1">
    <citation type="journal article" date="2019" name="Commun. Biol.">
        <title>The bagworm genome reveals a unique fibroin gene that provides high tensile strength.</title>
        <authorList>
            <person name="Kono N."/>
            <person name="Nakamura H."/>
            <person name="Ohtoshi R."/>
            <person name="Tomita M."/>
            <person name="Numata K."/>
            <person name="Arakawa K."/>
        </authorList>
    </citation>
    <scope>NUCLEOTIDE SEQUENCE [LARGE SCALE GENOMIC DNA]</scope>
</reference>
<evidence type="ECO:0000313" key="4">
    <source>
        <dbReference type="Proteomes" id="UP000299102"/>
    </source>
</evidence>
<dbReference type="Gene3D" id="1.10.238.10">
    <property type="entry name" value="EF-hand"/>
    <property type="match status" value="1"/>
</dbReference>
<dbReference type="InterPro" id="IPR018247">
    <property type="entry name" value="EF_Hand_1_Ca_BS"/>
</dbReference>
<dbReference type="EMBL" id="BGZK01002863">
    <property type="protein sequence ID" value="GBP97073.1"/>
    <property type="molecule type" value="Genomic_DNA"/>
</dbReference>
<evidence type="ECO:0000313" key="3">
    <source>
        <dbReference type="EMBL" id="GBP97073.1"/>
    </source>
</evidence>
<feature type="domain" description="EF-hand" evidence="2">
    <location>
        <begin position="1"/>
        <end position="32"/>
    </location>
</feature>
<keyword evidence="4" id="KW-1185">Reference proteome</keyword>
<dbReference type="STRING" id="151549.A0A4C2ACI5"/>
<dbReference type="Pfam" id="PF13405">
    <property type="entry name" value="EF-hand_6"/>
    <property type="match status" value="1"/>
</dbReference>
<dbReference type="AlphaFoldDB" id="A0A4C2ACI5"/>
<evidence type="ECO:0000259" key="2">
    <source>
        <dbReference type="PROSITE" id="PS50222"/>
    </source>
</evidence>
<dbReference type="PROSITE" id="PS50222">
    <property type="entry name" value="EF_HAND_2"/>
    <property type="match status" value="1"/>
</dbReference>
<comment type="caution">
    <text evidence="3">The sequence shown here is derived from an EMBL/GenBank/DDBJ whole genome shotgun (WGS) entry which is preliminary data.</text>
</comment>
<protein>
    <submittedName>
        <fullName evidence="3">Frequenin-1</fullName>
    </submittedName>
</protein>
<dbReference type="GO" id="GO:0005509">
    <property type="term" value="F:calcium ion binding"/>
    <property type="evidence" value="ECO:0007669"/>
    <property type="project" value="InterPro"/>
</dbReference>
<dbReference type="SMART" id="SM00054">
    <property type="entry name" value="EFh"/>
    <property type="match status" value="1"/>
</dbReference>
<dbReference type="OrthoDB" id="191686at2759"/>
<dbReference type="InterPro" id="IPR011992">
    <property type="entry name" value="EF-hand-dom_pair"/>
</dbReference>